<dbReference type="GO" id="GO:0032259">
    <property type="term" value="P:methylation"/>
    <property type="evidence" value="ECO:0007669"/>
    <property type="project" value="UniProtKB-KW"/>
</dbReference>
<feature type="non-terminal residue" evidence="15">
    <location>
        <position position="1"/>
    </location>
</feature>
<dbReference type="FunFam" id="3.40.50.10880:FF:000002">
    <property type="entry name" value="Acidic residue methyltransferase 1"/>
    <property type="match status" value="1"/>
</dbReference>
<dbReference type="PANTHER" id="PTHR12260:SF6">
    <property type="entry name" value="DAMAGE-CONTROL PHOSPHATASE ARMT1"/>
    <property type="match status" value="1"/>
</dbReference>
<evidence type="ECO:0000256" key="12">
    <source>
        <dbReference type="ARBA" id="ARBA00048809"/>
    </source>
</evidence>
<evidence type="ECO:0000256" key="3">
    <source>
        <dbReference type="ARBA" id="ARBA00009519"/>
    </source>
</evidence>
<comment type="domain">
    <text evidence="13">Subfamily III proteins have a conserved RTxK motif about 40-50 residues from the C-terminus; the threonine may be replaced by serine or cysteine.</text>
</comment>
<gene>
    <name evidence="15" type="ORF">AAG570_001256</name>
</gene>
<keyword evidence="4" id="KW-0533">Nickel</keyword>
<dbReference type="SUPFAM" id="SSF111321">
    <property type="entry name" value="AF1104-like"/>
    <property type="match status" value="1"/>
</dbReference>
<organism evidence="15 16">
    <name type="scientific">Ranatra chinensis</name>
    <dbReference type="NCBI Taxonomy" id="642074"/>
    <lineage>
        <taxon>Eukaryota</taxon>
        <taxon>Metazoa</taxon>
        <taxon>Ecdysozoa</taxon>
        <taxon>Arthropoda</taxon>
        <taxon>Hexapoda</taxon>
        <taxon>Insecta</taxon>
        <taxon>Pterygota</taxon>
        <taxon>Neoptera</taxon>
        <taxon>Paraneoptera</taxon>
        <taxon>Hemiptera</taxon>
        <taxon>Heteroptera</taxon>
        <taxon>Panheteroptera</taxon>
        <taxon>Nepomorpha</taxon>
        <taxon>Nepidae</taxon>
        <taxon>Ranatrinae</taxon>
        <taxon>Ranatra</taxon>
    </lineage>
</organism>
<keyword evidence="6" id="KW-0808">Transferase</keyword>
<dbReference type="InterPro" id="IPR002791">
    <property type="entry name" value="ARMT1-like_metal-bd"/>
</dbReference>
<dbReference type="EC" id="3.1.3.-" evidence="13"/>
<dbReference type="EMBL" id="JBFDAA010000010">
    <property type="protein sequence ID" value="KAL1124632.1"/>
    <property type="molecule type" value="Genomic_DNA"/>
</dbReference>
<dbReference type="Proteomes" id="UP001558652">
    <property type="component" value="Unassembled WGS sequence"/>
</dbReference>
<dbReference type="InterPro" id="IPR036075">
    <property type="entry name" value="ARMT-1-like_metal-bd_sf"/>
</dbReference>
<evidence type="ECO:0000256" key="5">
    <source>
        <dbReference type="ARBA" id="ARBA00022603"/>
    </source>
</evidence>
<comment type="catalytic activity">
    <reaction evidence="1 13">
        <text>L-glutamyl-[protein] + S-adenosyl-L-methionine = [protein]-L-glutamate 5-O-methyl ester + S-adenosyl-L-homocysteine</text>
        <dbReference type="Rhea" id="RHEA:24452"/>
        <dbReference type="Rhea" id="RHEA-COMP:10208"/>
        <dbReference type="Rhea" id="RHEA-COMP:10311"/>
        <dbReference type="ChEBI" id="CHEBI:29973"/>
        <dbReference type="ChEBI" id="CHEBI:57856"/>
        <dbReference type="ChEBI" id="CHEBI:59789"/>
        <dbReference type="ChEBI" id="CHEBI:82795"/>
    </reaction>
</comment>
<keyword evidence="10 13" id="KW-0464">Manganese</keyword>
<comment type="similarity">
    <text evidence="3 13">Belongs to the damage-control phosphatase family. Sugar phosphate phosphatase III subfamily.</text>
</comment>
<evidence type="ECO:0000256" key="9">
    <source>
        <dbReference type="ARBA" id="ARBA00022801"/>
    </source>
</evidence>
<keyword evidence="16" id="KW-1185">Reference proteome</keyword>
<evidence type="ECO:0000256" key="7">
    <source>
        <dbReference type="ARBA" id="ARBA00022691"/>
    </source>
</evidence>
<sequence>DVREELKKVIGKLSQLKNHIQTDKPLDLLVDLDPDLKQWNNDLEKKIEKYGTPSFFNCDWLFAECYLYRKLREIFSLTRLLFSFDPFVYQKSTVLNDSLPKITELIEFLTYNGHLNPQELNGSEKKSALTTLIKNALWANQIDLALSGGSTEVKHHLLNDIDKWNDKILVDDLPKVYPIILSDKTDKVVEYILDNSGYEFLSDLCLADFLVTKCGVKTINFRVKRIPWYVSDVTMTDFKKTISALGSYTHPLCKKLAEKWQTYLDTGVWRVHSDQFWCLGLSYTNMPKIDPILYQSLAKSDLIIFKGDLNYRKLVQDVNWDPTTAFSLSLGKFHPAPLVALRTCKADTIAGLGIGIAEKAAQISENWLVSGEFAVIQFDRPSD</sequence>
<protein>
    <recommendedName>
        <fullName evidence="13">Sugar phosphate phosphatase</fullName>
        <ecNumber evidence="13">2.1.1.-</ecNumber>
        <ecNumber evidence="13">3.1.3.-</ecNumber>
    </recommendedName>
</protein>
<accession>A0ABD0YN16</accession>
<feature type="domain" description="Damage-control phosphatase ARMT1-like metal-binding" evidence="14">
    <location>
        <begin position="3"/>
        <end position="353"/>
    </location>
</feature>
<comment type="cofactor">
    <cofactor evidence="13">
        <name>Mn(2+)</name>
        <dbReference type="ChEBI" id="CHEBI:29035"/>
    </cofactor>
    <cofactor evidence="13">
        <name>Ni(2+)</name>
        <dbReference type="ChEBI" id="CHEBI:49786"/>
    </cofactor>
</comment>
<evidence type="ECO:0000256" key="2">
    <source>
        <dbReference type="ARBA" id="ARBA00001326"/>
    </source>
</evidence>
<evidence type="ECO:0000313" key="15">
    <source>
        <dbReference type="EMBL" id="KAL1124632.1"/>
    </source>
</evidence>
<dbReference type="PANTHER" id="PTHR12260">
    <property type="entry name" value="DAMAGE-CONTROL PHOSPHATASE ARMT1"/>
    <property type="match status" value="1"/>
</dbReference>
<keyword evidence="9 13" id="KW-0378">Hydrolase</keyword>
<dbReference type="AlphaFoldDB" id="A0ABD0YN16"/>
<dbReference type="GO" id="GO:0016787">
    <property type="term" value="F:hydrolase activity"/>
    <property type="evidence" value="ECO:0007669"/>
    <property type="project" value="UniProtKB-KW"/>
</dbReference>
<reference evidence="15 16" key="1">
    <citation type="submission" date="2024-07" db="EMBL/GenBank/DDBJ databases">
        <title>Chromosome-level genome assembly of the water stick insect Ranatra chinensis (Heteroptera: Nepidae).</title>
        <authorList>
            <person name="Liu X."/>
        </authorList>
    </citation>
    <scope>NUCLEOTIDE SEQUENCE [LARGE SCALE GENOMIC DNA]</scope>
    <source>
        <strain evidence="15">Cailab_2021Rc</strain>
        <tissue evidence="15">Muscle</tissue>
    </source>
</reference>
<dbReference type="GO" id="GO:0051998">
    <property type="term" value="F:protein carboxyl O-methyltransferase activity"/>
    <property type="evidence" value="ECO:0007669"/>
    <property type="project" value="UniProtKB-UniRule"/>
</dbReference>
<comment type="function">
    <text evidence="11 13">Metal-dependent phosphatase that shows phosphatase activity against several substrates, including fructose-1-phosphate and fructose-6-phosphate. Its preference for fructose-1-phosphate, a strong glycating agent that causes DNA damage rather than a canonical yeast metabolite, suggests a damage-control function in hexose phosphate metabolism. Has also been shown to have O-methyltransferase activity that methylates glutamate residues of target proteins to form gamma-glutamyl methyl ester residues. Possibly methylates PCNA, suggesting it is involved in the DNA damage response.</text>
</comment>
<evidence type="ECO:0000256" key="13">
    <source>
        <dbReference type="RuleBase" id="RU367030"/>
    </source>
</evidence>
<evidence type="ECO:0000313" key="16">
    <source>
        <dbReference type="Proteomes" id="UP001558652"/>
    </source>
</evidence>
<dbReference type="EC" id="2.1.1.-" evidence="13"/>
<dbReference type="GO" id="GO:0046872">
    <property type="term" value="F:metal ion binding"/>
    <property type="evidence" value="ECO:0007669"/>
    <property type="project" value="UniProtKB-UniRule"/>
</dbReference>
<dbReference type="Gene3D" id="1.20.930.60">
    <property type="match status" value="1"/>
</dbReference>
<evidence type="ECO:0000256" key="8">
    <source>
        <dbReference type="ARBA" id="ARBA00022723"/>
    </source>
</evidence>
<dbReference type="InterPro" id="IPR039763">
    <property type="entry name" value="ARMT1"/>
</dbReference>
<comment type="catalytic activity">
    <reaction evidence="12 13">
        <text>beta-D-fructose 6-phosphate = dihydroxyacetone + D-glyceraldehyde 3-phosphate</text>
        <dbReference type="Rhea" id="RHEA:28002"/>
        <dbReference type="ChEBI" id="CHEBI:16016"/>
        <dbReference type="ChEBI" id="CHEBI:57634"/>
        <dbReference type="ChEBI" id="CHEBI:59776"/>
    </reaction>
</comment>
<keyword evidence="5 13" id="KW-0489">Methyltransferase</keyword>
<comment type="caution">
    <text evidence="15">The sequence shown here is derived from an EMBL/GenBank/DDBJ whole genome shotgun (WGS) entry which is preliminary data.</text>
</comment>
<dbReference type="Pfam" id="PF01937">
    <property type="entry name" value="ARMT1-like_dom"/>
    <property type="match status" value="1"/>
</dbReference>
<keyword evidence="8 13" id="KW-0479">Metal-binding</keyword>
<evidence type="ECO:0000256" key="6">
    <source>
        <dbReference type="ARBA" id="ARBA00022679"/>
    </source>
</evidence>
<evidence type="ECO:0000256" key="1">
    <source>
        <dbReference type="ARBA" id="ARBA00000807"/>
    </source>
</evidence>
<evidence type="ECO:0000256" key="11">
    <source>
        <dbReference type="ARBA" id="ARBA00045980"/>
    </source>
</evidence>
<proteinExistence type="inferred from homology"/>
<name>A0ABD0YN16_9HEMI</name>
<evidence type="ECO:0000256" key="10">
    <source>
        <dbReference type="ARBA" id="ARBA00023211"/>
    </source>
</evidence>
<evidence type="ECO:0000259" key="14">
    <source>
        <dbReference type="Pfam" id="PF01937"/>
    </source>
</evidence>
<dbReference type="Gene3D" id="3.40.50.10880">
    <property type="entry name" value="Uncharacterised protein PF01937, DUF89, domain 3"/>
    <property type="match status" value="1"/>
</dbReference>
<evidence type="ECO:0000256" key="4">
    <source>
        <dbReference type="ARBA" id="ARBA00022596"/>
    </source>
</evidence>
<comment type="catalytic activity">
    <reaction evidence="2 13">
        <text>beta-D-fructose 1-phosphate + H2O = D-fructose + phosphate</text>
        <dbReference type="Rhea" id="RHEA:35603"/>
        <dbReference type="ChEBI" id="CHEBI:15377"/>
        <dbReference type="ChEBI" id="CHEBI:37721"/>
        <dbReference type="ChEBI" id="CHEBI:43474"/>
        <dbReference type="ChEBI" id="CHEBI:138881"/>
    </reaction>
</comment>
<keyword evidence="7" id="KW-0949">S-adenosyl-L-methionine</keyword>